<evidence type="ECO:0000259" key="4">
    <source>
        <dbReference type="Pfam" id="PF22570"/>
    </source>
</evidence>
<keyword evidence="2" id="KW-0472">Membrane</keyword>
<evidence type="ECO:0000313" key="6">
    <source>
        <dbReference type="Proteomes" id="UP000318521"/>
    </source>
</evidence>
<evidence type="ECO:0000256" key="1">
    <source>
        <dbReference type="SAM" id="MobiDB-lite"/>
    </source>
</evidence>
<comment type="caution">
    <text evidence="5">The sequence shown here is derived from an EMBL/GenBank/DDBJ whole genome shotgun (WGS) entry which is preliminary data.</text>
</comment>
<dbReference type="EMBL" id="VLXZ01000009">
    <property type="protein sequence ID" value="TSB45780.1"/>
    <property type="molecule type" value="Genomic_DNA"/>
</dbReference>
<feature type="region of interest" description="Disordered" evidence="1">
    <location>
        <begin position="90"/>
        <end position="120"/>
    </location>
</feature>
<dbReference type="RefSeq" id="WP_143849621.1">
    <property type="nucleotide sequence ID" value="NZ_VLXZ01000009.1"/>
</dbReference>
<organism evidence="5 6">
    <name type="scientific">Alkalicoccobacillus porphyridii</name>
    <dbReference type="NCBI Taxonomy" id="2597270"/>
    <lineage>
        <taxon>Bacteria</taxon>
        <taxon>Bacillati</taxon>
        <taxon>Bacillota</taxon>
        <taxon>Bacilli</taxon>
        <taxon>Bacillales</taxon>
        <taxon>Bacillaceae</taxon>
        <taxon>Alkalicoccobacillus</taxon>
    </lineage>
</organism>
<keyword evidence="2" id="KW-0812">Transmembrane</keyword>
<dbReference type="InterPro" id="IPR054331">
    <property type="entry name" value="LiaF_TM"/>
</dbReference>
<feature type="domain" description="Cell wall-active antibiotics response LiaF-like C-terminal" evidence="3">
    <location>
        <begin position="138"/>
        <end position="250"/>
    </location>
</feature>
<dbReference type="Pfam" id="PF22570">
    <property type="entry name" value="LiaF-TM"/>
    <property type="match status" value="1"/>
</dbReference>
<keyword evidence="6" id="KW-1185">Reference proteome</keyword>
<reference evidence="5 6" key="1">
    <citation type="submission" date="2019-07" db="EMBL/GenBank/DDBJ databases">
        <authorList>
            <person name="Park Y.J."/>
            <person name="Jeong S.E."/>
            <person name="Jung H.S."/>
        </authorList>
    </citation>
    <scope>NUCLEOTIDE SEQUENCE [LARGE SCALE GENOMIC DNA]</scope>
    <source>
        <strain evidence="6">P16(2019)</strain>
    </source>
</reference>
<dbReference type="Proteomes" id="UP000318521">
    <property type="component" value="Unassembled WGS sequence"/>
</dbReference>
<feature type="compositionally biased region" description="Basic residues" evidence="1">
    <location>
        <begin position="95"/>
        <end position="107"/>
    </location>
</feature>
<protein>
    <submittedName>
        <fullName evidence="5">Uncharacterized protein</fullName>
    </submittedName>
</protein>
<evidence type="ECO:0000313" key="5">
    <source>
        <dbReference type="EMBL" id="TSB45780.1"/>
    </source>
</evidence>
<name>A0A553ZWC7_9BACI</name>
<gene>
    <name evidence="5" type="ORF">FN960_14945</name>
</gene>
<dbReference type="GO" id="GO:0016020">
    <property type="term" value="C:membrane"/>
    <property type="evidence" value="ECO:0007669"/>
    <property type="project" value="InterPro"/>
</dbReference>
<dbReference type="AlphaFoldDB" id="A0A553ZWC7"/>
<feature type="transmembrane region" description="Helical" evidence="2">
    <location>
        <begin position="55"/>
        <end position="85"/>
    </location>
</feature>
<evidence type="ECO:0000259" key="3">
    <source>
        <dbReference type="Pfam" id="PF09922"/>
    </source>
</evidence>
<sequence length="253" mass="28583">MRRTIIGSIFAAVGLIILFNTLSFFSNSFVAPLIFLVLGVFFVKKQKRKLSRLFFLIAIVIFFGQLLHIDFFSLFIALGLFYFGWKMVKSDKGSTPKKKQKRSKKKEIKSETEGVPAKNEEPVIQSSMEQHTFVRKSFLGEVRYTQSSFDLKDMTIWNGMGDVRIDLTKAIIPEGETLIIVQNVIGDIQIYIPEDLGYSIQSFVLAGDCSILQSKHSGVNQTVLMRSPSYEHNVRKVKLVLSCALGSVKVRAI</sequence>
<dbReference type="PIRSF" id="PIRSF031509">
    <property type="entry name" value="Cell_wall_LiaF/YvqF"/>
    <property type="match status" value="1"/>
</dbReference>
<evidence type="ECO:0000256" key="2">
    <source>
        <dbReference type="SAM" id="Phobius"/>
    </source>
</evidence>
<proteinExistence type="predicted"/>
<feature type="domain" description="LiaF transmembrane" evidence="4">
    <location>
        <begin position="5"/>
        <end position="92"/>
    </location>
</feature>
<feature type="transmembrane region" description="Helical" evidence="2">
    <location>
        <begin position="5"/>
        <end position="22"/>
    </location>
</feature>
<keyword evidence="2" id="KW-1133">Transmembrane helix</keyword>
<accession>A0A553ZWC7</accession>
<dbReference type="InterPro" id="IPR016975">
    <property type="entry name" value="Cell_wall_LiaF"/>
</dbReference>
<dbReference type="OrthoDB" id="2351415at2"/>
<dbReference type="Pfam" id="PF09922">
    <property type="entry name" value="LiaF-like_C"/>
    <property type="match status" value="1"/>
</dbReference>
<dbReference type="InterPro" id="IPR047793">
    <property type="entry name" value="LiaF_C"/>
</dbReference>
<dbReference type="NCBIfam" id="NF040535">
    <property type="entry name" value="LiaF_C_term"/>
    <property type="match status" value="1"/>
</dbReference>
<dbReference type="InterPro" id="IPR024425">
    <property type="entry name" value="LiaF-like_C"/>
</dbReference>
<feature type="transmembrane region" description="Helical" evidence="2">
    <location>
        <begin position="28"/>
        <end position="43"/>
    </location>
</feature>